<dbReference type="GO" id="GO:0030295">
    <property type="term" value="F:protein kinase activator activity"/>
    <property type="evidence" value="ECO:0007669"/>
    <property type="project" value="TreeGrafter"/>
</dbReference>
<evidence type="ECO:0000256" key="1">
    <source>
        <dbReference type="ARBA" id="ARBA00000085"/>
    </source>
</evidence>
<dbReference type="GO" id="GO:0005886">
    <property type="term" value="C:plasma membrane"/>
    <property type="evidence" value="ECO:0007669"/>
    <property type="project" value="UniProtKB-SubCell"/>
</dbReference>
<dbReference type="SUPFAM" id="SSF47384">
    <property type="entry name" value="Homodimeric domain of signal transducing histidine kinase"/>
    <property type="match status" value="1"/>
</dbReference>
<evidence type="ECO:0000256" key="3">
    <source>
        <dbReference type="ARBA" id="ARBA00004236"/>
    </source>
</evidence>
<keyword evidence="6" id="KW-0597">Phosphoprotein</keyword>
<dbReference type="Gene3D" id="3.30.450.20">
    <property type="entry name" value="PAS domain"/>
    <property type="match status" value="1"/>
</dbReference>
<organism evidence="19">
    <name type="scientific">bioreactor metagenome</name>
    <dbReference type="NCBI Taxonomy" id="1076179"/>
    <lineage>
        <taxon>unclassified sequences</taxon>
        <taxon>metagenomes</taxon>
        <taxon>ecological metagenomes</taxon>
    </lineage>
</organism>
<dbReference type="NCBIfam" id="TIGR00229">
    <property type="entry name" value="sensory_box"/>
    <property type="match status" value="1"/>
</dbReference>
<dbReference type="InterPro" id="IPR004358">
    <property type="entry name" value="Sig_transdc_His_kin-like_C"/>
</dbReference>
<evidence type="ECO:0000256" key="10">
    <source>
        <dbReference type="ARBA" id="ARBA00022777"/>
    </source>
</evidence>
<keyword evidence="9" id="KW-0547">Nucleotide-binding</keyword>
<reference evidence="19" key="1">
    <citation type="submission" date="2019-08" db="EMBL/GenBank/DDBJ databases">
        <authorList>
            <person name="Kucharzyk K."/>
            <person name="Murdoch R.W."/>
            <person name="Higgins S."/>
            <person name="Loffler F."/>
        </authorList>
    </citation>
    <scope>NUCLEOTIDE SEQUENCE</scope>
</reference>
<protein>
    <recommendedName>
        <fullName evidence="4">histidine kinase</fullName>
        <ecNumber evidence="4">2.7.13.3</ecNumber>
    </recommendedName>
</protein>
<dbReference type="CDD" id="cd06225">
    <property type="entry name" value="HAMP"/>
    <property type="match status" value="1"/>
</dbReference>
<dbReference type="SMART" id="SM00388">
    <property type="entry name" value="HisKA"/>
    <property type="match status" value="1"/>
</dbReference>
<dbReference type="SUPFAM" id="SSF55785">
    <property type="entry name" value="PYP-like sensor domain (PAS domain)"/>
    <property type="match status" value="1"/>
</dbReference>
<keyword evidence="11" id="KW-0067">ATP-binding</keyword>
<dbReference type="AlphaFoldDB" id="A0A644SNH3"/>
<dbReference type="SUPFAM" id="SSF158472">
    <property type="entry name" value="HAMP domain-like"/>
    <property type="match status" value="1"/>
</dbReference>
<dbReference type="Pfam" id="PF00989">
    <property type="entry name" value="PAS"/>
    <property type="match status" value="1"/>
</dbReference>
<evidence type="ECO:0000256" key="9">
    <source>
        <dbReference type="ARBA" id="ARBA00022741"/>
    </source>
</evidence>
<dbReference type="InterPro" id="IPR005467">
    <property type="entry name" value="His_kinase_dom"/>
</dbReference>
<dbReference type="InterPro" id="IPR036890">
    <property type="entry name" value="HATPase_C_sf"/>
</dbReference>
<dbReference type="GO" id="GO:0006355">
    <property type="term" value="P:regulation of DNA-templated transcription"/>
    <property type="evidence" value="ECO:0007669"/>
    <property type="project" value="InterPro"/>
</dbReference>
<evidence type="ECO:0000256" key="13">
    <source>
        <dbReference type="ARBA" id="ARBA00023012"/>
    </source>
</evidence>
<dbReference type="GO" id="GO:0000155">
    <property type="term" value="F:phosphorelay sensor kinase activity"/>
    <property type="evidence" value="ECO:0007669"/>
    <property type="project" value="InterPro"/>
</dbReference>
<dbReference type="InterPro" id="IPR013767">
    <property type="entry name" value="PAS_fold"/>
</dbReference>
<dbReference type="GO" id="GO:0007234">
    <property type="term" value="P:osmosensory signaling via phosphorelay pathway"/>
    <property type="evidence" value="ECO:0007669"/>
    <property type="project" value="TreeGrafter"/>
</dbReference>
<evidence type="ECO:0000256" key="8">
    <source>
        <dbReference type="ARBA" id="ARBA00022692"/>
    </source>
</evidence>
<evidence type="ECO:0000313" key="19">
    <source>
        <dbReference type="EMBL" id="MPL56183.1"/>
    </source>
</evidence>
<dbReference type="SMART" id="SM00304">
    <property type="entry name" value="HAMP"/>
    <property type="match status" value="1"/>
</dbReference>
<dbReference type="PROSITE" id="PS50112">
    <property type="entry name" value="PAS"/>
    <property type="match status" value="1"/>
</dbReference>
<dbReference type="CDD" id="cd00082">
    <property type="entry name" value="HisKA"/>
    <property type="match status" value="1"/>
</dbReference>
<evidence type="ECO:0000256" key="15">
    <source>
        <dbReference type="SAM" id="Phobius"/>
    </source>
</evidence>
<evidence type="ECO:0000256" key="5">
    <source>
        <dbReference type="ARBA" id="ARBA00022475"/>
    </source>
</evidence>
<comment type="caution">
    <text evidence="19">The sequence shown here is derived from an EMBL/GenBank/DDBJ whole genome shotgun (WGS) entry which is preliminary data.</text>
</comment>
<keyword evidence="13" id="KW-0902">Two-component regulatory system</keyword>
<dbReference type="CDD" id="cd00130">
    <property type="entry name" value="PAS"/>
    <property type="match status" value="1"/>
</dbReference>
<proteinExistence type="predicted"/>
<evidence type="ECO:0000256" key="14">
    <source>
        <dbReference type="ARBA" id="ARBA00023136"/>
    </source>
</evidence>
<dbReference type="Pfam" id="PF00672">
    <property type="entry name" value="HAMP"/>
    <property type="match status" value="1"/>
</dbReference>
<dbReference type="InterPro" id="IPR000014">
    <property type="entry name" value="PAS"/>
</dbReference>
<feature type="transmembrane region" description="Helical" evidence="15">
    <location>
        <begin position="142"/>
        <end position="164"/>
    </location>
</feature>
<evidence type="ECO:0000256" key="7">
    <source>
        <dbReference type="ARBA" id="ARBA00022679"/>
    </source>
</evidence>
<dbReference type="Pfam" id="PF02518">
    <property type="entry name" value="HATPase_c"/>
    <property type="match status" value="1"/>
</dbReference>
<dbReference type="EC" id="2.7.13.3" evidence="4"/>
<dbReference type="InterPro" id="IPR035965">
    <property type="entry name" value="PAS-like_dom_sf"/>
</dbReference>
<dbReference type="InterPro" id="IPR003660">
    <property type="entry name" value="HAMP_dom"/>
</dbReference>
<dbReference type="GO" id="GO:0005524">
    <property type="term" value="F:ATP binding"/>
    <property type="evidence" value="ECO:0007669"/>
    <property type="project" value="UniProtKB-KW"/>
</dbReference>
<keyword evidence="8 15" id="KW-0812">Transmembrane</keyword>
<keyword evidence="10" id="KW-0418">Kinase</keyword>
<comment type="catalytic activity">
    <reaction evidence="1">
        <text>ATP + protein L-histidine = ADP + protein N-phospho-L-histidine.</text>
        <dbReference type="EC" id="2.7.13.3"/>
    </reaction>
</comment>
<dbReference type="InterPro" id="IPR003661">
    <property type="entry name" value="HisK_dim/P_dom"/>
</dbReference>
<dbReference type="SMART" id="SM00387">
    <property type="entry name" value="HATPase_c"/>
    <property type="match status" value="1"/>
</dbReference>
<dbReference type="Gene3D" id="1.10.287.130">
    <property type="match status" value="1"/>
</dbReference>
<dbReference type="PANTHER" id="PTHR42878:SF7">
    <property type="entry name" value="SENSOR HISTIDINE KINASE GLRK"/>
    <property type="match status" value="1"/>
</dbReference>
<keyword evidence="7 19" id="KW-0808">Transferase</keyword>
<feature type="transmembrane region" description="Helical" evidence="15">
    <location>
        <begin position="7"/>
        <end position="29"/>
    </location>
</feature>
<dbReference type="FunFam" id="3.30.565.10:FF:000023">
    <property type="entry name" value="PAS domain-containing sensor histidine kinase"/>
    <property type="match status" value="1"/>
</dbReference>
<name>A0A644SNH3_9ZZZZ</name>
<dbReference type="InterPro" id="IPR003594">
    <property type="entry name" value="HATPase_dom"/>
</dbReference>
<evidence type="ECO:0000259" key="17">
    <source>
        <dbReference type="PROSITE" id="PS50112"/>
    </source>
</evidence>
<feature type="domain" description="PAS" evidence="17">
    <location>
        <begin position="227"/>
        <end position="295"/>
    </location>
</feature>
<keyword evidence="14 15" id="KW-0472">Membrane</keyword>
<dbReference type="Gene3D" id="6.10.340.10">
    <property type="match status" value="1"/>
</dbReference>
<evidence type="ECO:0000259" key="18">
    <source>
        <dbReference type="PROSITE" id="PS50885"/>
    </source>
</evidence>
<dbReference type="PANTHER" id="PTHR42878">
    <property type="entry name" value="TWO-COMPONENT HISTIDINE KINASE"/>
    <property type="match status" value="1"/>
</dbReference>
<feature type="domain" description="Histidine kinase" evidence="16">
    <location>
        <begin position="360"/>
        <end position="576"/>
    </location>
</feature>
<dbReference type="GO" id="GO:0000156">
    <property type="term" value="F:phosphorelay response regulator activity"/>
    <property type="evidence" value="ECO:0007669"/>
    <property type="project" value="TreeGrafter"/>
</dbReference>
<evidence type="ECO:0000256" key="4">
    <source>
        <dbReference type="ARBA" id="ARBA00012438"/>
    </source>
</evidence>
<dbReference type="Gene3D" id="3.30.565.10">
    <property type="entry name" value="Histidine kinase-like ATPase, C-terminal domain"/>
    <property type="match status" value="1"/>
</dbReference>
<feature type="domain" description="HAMP" evidence="18">
    <location>
        <begin position="166"/>
        <end position="218"/>
    </location>
</feature>
<dbReference type="SUPFAM" id="SSF55874">
    <property type="entry name" value="ATPase domain of HSP90 chaperone/DNA topoisomerase II/histidine kinase"/>
    <property type="match status" value="1"/>
</dbReference>
<evidence type="ECO:0000256" key="11">
    <source>
        <dbReference type="ARBA" id="ARBA00022840"/>
    </source>
</evidence>
<dbReference type="InterPro" id="IPR050351">
    <property type="entry name" value="BphY/WalK/GraS-like"/>
</dbReference>
<dbReference type="PRINTS" id="PR00344">
    <property type="entry name" value="BCTRLSENSOR"/>
</dbReference>
<comment type="subcellular location">
    <subcellularLocation>
        <location evidence="3">Cell membrane</location>
    </subcellularLocation>
    <subcellularLocation>
        <location evidence="2">Membrane</location>
        <topology evidence="2">Multi-pass membrane protein</topology>
    </subcellularLocation>
</comment>
<gene>
    <name evidence="19" type="primary">kinB_1</name>
    <name evidence="19" type="ORF">SDC9_01665</name>
</gene>
<accession>A0A644SNH3</accession>
<evidence type="ECO:0000256" key="6">
    <source>
        <dbReference type="ARBA" id="ARBA00022553"/>
    </source>
</evidence>
<dbReference type="SMART" id="SM00091">
    <property type="entry name" value="PAS"/>
    <property type="match status" value="1"/>
</dbReference>
<evidence type="ECO:0000256" key="12">
    <source>
        <dbReference type="ARBA" id="ARBA00022989"/>
    </source>
</evidence>
<keyword evidence="12 15" id="KW-1133">Transmembrane helix</keyword>
<evidence type="ECO:0000256" key="2">
    <source>
        <dbReference type="ARBA" id="ARBA00004141"/>
    </source>
</evidence>
<keyword evidence="5" id="KW-1003">Cell membrane</keyword>
<dbReference type="PROSITE" id="PS50109">
    <property type="entry name" value="HIS_KIN"/>
    <property type="match status" value="1"/>
</dbReference>
<dbReference type="EMBL" id="VSSQ01000002">
    <property type="protein sequence ID" value="MPL56183.1"/>
    <property type="molecule type" value="Genomic_DNA"/>
</dbReference>
<evidence type="ECO:0000259" key="16">
    <source>
        <dbReference type="PROSITE" id="PS50109"/>
    </source>
</evidence>
<dbReference type="InterPro" id="IPR036097">
    <property type="entry name" value="HisK_dim/P_sf"/>
</dbReference>
<dbReference type="Pfam" id="PF00512">
    <property type="entry name" value="HisKA"/>
    <property type="match status" value="1"/>
</dbReference>
<sequence length="576" mass="64849">MKIKTKLNAGVGLLFLMIMLLAVLGGWYINKLKKDTNNILVANYNTLEYSRNMLLALENAPTDTQSFLIFQKHLTKQQNNVTEIGEKEMTDSISAHFEMLKTNPSDFTIQSKIRKDITALMELNMNAIERKSEIADATANNAIVVISATGMLCFLIAFILLVNLPSNIADPIKILTESIRQIAKQNYKERIHFESHSEFGDLAKSFNVMAEKLQEYSESKIDKILQGKKRIETLIDKMNNPVIGIDEENKILFVNDEAIKIIGLKKDYLIGKLIQDVAVVNDLVREMIKEMIQPEFKNSNAEPMKIYADGKESYFEKEIVDINIVPTGERTPQFIGKVIILKNITPFKELDMAKTNFMGTVSHEFKTPIASIQMGLQLLENTQIGALNDEQKHLVTGIREDANRLLNITGELLNITQLESGSMQLHIKPSSVKNIVENAVDANKSSAEQKQIHIIVIDEVGDSMVLADSNKTIWVLNNLLSNAIRYSYENSEVLLRVNYEDGGVKFAVEDFGKGIEEQYHDKIFERYFRIPGSKKEGTGLGLSIGKEFIEAQGGKLLVKSELGKGSVFYFILKQAE</sequence>
<dbReference type="PROSITE" id="PS50885">
    <property type="entry name" value="HAMP"/>
    <property type="match status" value="1"/>
</dbReference>